<dbReference type="InterPro" id="IPR017985">
    <property type="entry name" value="MeTrfase_CN4_CS"/>
</dbReference>
<evidence type="ECO:0000256" key="1">
    <source>
        <dbReference type="ARBA" id="ARBA00010203"/>
    </source>
</evidence>
<dbReference type="GO" id="GO:0009307">
    <property type="term" value="P:DNA restriction-modification system"/>
    <property type="evidence" value="ECO:0007669"/>
    <property type="project" value="UniProtKB-KW"/>
</dbReference>
<dbReference type="InterPro" id="IPR001091">
    <property type="entry name" value="RM_Methyltransferase"/>
</dbReference>
<accession>A0AAE3FUS5</accession>
<dbReference type="EMBL" id="JAKRVX010000001">
    <property type="protein sequence ID" value="MCL9815723.1"/>
    <property type="molecule type" value="Genomic_DNA"/>
</dbReference>
<dbReference type="GO" id="GO:0032259">
    <property type="term" value="P:methylation"/>
    <property type="evidence" value="ECO:0007669"/>
    <property type="project" value="UniProtKB-KW"/>
</dbReference>
<protein>
    <recommendedName>
        <fullName evidence="8">Type II methyltransferase</fullName>
        <ecNumber evidence="8">2.1.1.113</ecNumber>
    </recommendedName>
    <alternativeName>
        <fullName evidence="8">N-4 cytosine-specific methyltransferase</fullName>
    </alternativeName>
</protein>
<dbReference type="GO" id="GO:0015667">
    <property type="term" value="F:site-specific DNA-methyltransferase (cytosine-N4-specific) activity"/>
    <property type="evidence" value="ECO:0007669"/>
    <property type="project" value="UniProtKB-EC"/>
</dbReference>
<dbReference type="PROSITE" id="PS00093">
    <property type="entry name" value="N4_MTASE"/>
    <property type="match status" value="1"/>
</dbReference>
<feature type="domain" description="DNA methylase N-4/N-6" evidence="9">
    <location>
        <begin position="6"/>
        <end position="249"/>
    </location>
</feature>
<evidence type="ECO:0000256" key="7">
    <source>
        <dbReference type="ARBA" id="ARBA00049120"/>
    </source>
</evidence>
<dbReference type="EC" id="2.1.1.113" evidence="8"/>
<dbReference type="Gene3D" id="3.40.50.150">
    <property type="entry name" value="Vaccinia Virus protein VP39"/>
    <property type="match status" value="1"/>
</dbReference>
<evidence type="ECO:0000256" key="6">
    <source>
        <dbReference type="ARBA" id="ARBA00023125"/>
    </source>
</evidence>
<evidence type="ECO:0000259" key="9">
    <source>
        <dbReference type="Pfam" id="PF01555"/>
    </source>
</evidence>
<evidence type="ECO:0000313" key="11">
    <source>
        <dbReference type="Proteomes" id="UP001203207"/>
    </source>
</evidence>
<dbReference type="SUPFAM" id="SSF53335">
    <property type="entry name" value="S-adenosyl-L-methionine-dependent methyltransferases"/>
    <property type="match status" value="1"/>
</dbReference>
<keyword evidence="4 8" id="KW-0949">S-adenosyl-L-methionine</keyword>
<keyword evidence="5 8" id="KW-0680">Restriction system</keyword>
<dbReference type="Proteomes" id="UP001203207">
    <property type="component" value="Unassembled WGS sequence"/>
</dbReference>
<reference evidence="10" key="2">
    <citation type="submission" date="2022-02" db="EMBL/GenBank/DDBJ databases">
        <authorList>
            <person name="Elcheninov A.G."/>
            <person name="Sorokin D.Y."/>
            <person name="Kublanov I.V."/>
        </authorList>
    </citation>
    <scope>NUCLEOTIDE SEQUENCE</scope>
    <source>
        <strain evidence="10">AArc-St2</strain>
    </source>
</reference>
<sequence length="339" mass="38326">MPTSSVELVITSPPYPMVELWDDLFTELSPSVGDALSAGNGQVACEQMHAELDRVWDEVSRILVDGGIACINIGDATRSIDNSFQLFANHARIIQAFKSRDFTVLPDILWRKPTNRGTKFMGSGMVPPNAYVSHEHEYILIFRNGRVTRSFEPNASDRYQAAYFWEERNRWFSDVWTDIRGATQVGDDADARERTGAYPFEIPYRLIHMYSIYGDTVVDPFWGTGTTTLAAMVSGRNSIGSELRESYVDRFSDRIESVVELSETVARDRLVAHKEFVAQQRAESETPAYEAENYETQVVTKQERGMQLYTISDVAETADGYTVDHKPVRSIKTQDQSSV</sequence>
<evidence type="ECO:0000256" key="8">
    <source>
        <dbReference type="RuleBase" id="RU362026"/>
    </source>
</evidence>
<proteinExistence type="inferred from homology"/>
<keyword evidence="2 8" id="KW-0489">Methyltransferase</keyword>
<dbReference type="InterPro" id="IPR002941">
    <property type="entry name" value="DNA_methylase_N4/N6"/>
</dbReference>
<name>A0AAE3FUS5_9EURY</name>
<evidence type="ECO:0000313" key="10">
    <source>
        <dbReference type="EMBL" id="MCL9815723.1"/>
    </source>
</evidence>
<comment type="catalytic activity">
    <reaction evidence="7 8">
        <text>a 2'-deoxycytidine in DNA + S-adenosyl-L-methionine = an N(4)-methyl-2'-deoxycytidine in DNA + S-adenosyl-L-homocysteine + H(+)</text>
        <dbReference type="Rhea" id="RHEA:16857"/>
        <dbReference type="Rhea" id="RHEA-COMP:11369"/>
        <dbReference type="Rhea" id="RHEA-COMP:13674"/>
        <dbReference type="ChEBI" id="CHEBI:15378"/>
        <dbReference type="ChEBI" id="CHEBI:57856"/>
        <dbReference type="ChEBI" id="CHEBI:59789"/>
        <dbReference type="ChEBI" id="CHEBI:85452"/>
        <dbReference type="ChEBI" id="CHEBI:137933"/>
        <dbReference type="EC" id="2.1.1.113"/>
    </reaction>
</comment>
<dbReference type="InterPro" id="IPR029063">
    <property type="entry name" value="SAM-dependent_MTases_sf"/>
</dbReference>
<evidence type="ECO:0000256" key="2">
    <source>
        <dbReference type="ARBA" id="ARBA00022603"/>
    </source>
</evidence>
<reference evidence="10" key="1">
    <citation type="journal article" date="2022" name="Syst. Appl. Microbiol.">
        <title>Natronocalculus amylovorans gen. nov., sp. nov., and Natranaeroarchaeum aerophilus sp. nov., dominant culturable amylolytic natronoarchaea from hypersaline soda lakes in southwestern Siberia.</title>
        <authorList>
            <person name="Sorokin D.Y."/>
            <person name="Elcheninov A.G."/>
            <person name="Khizhniak T.V."/>
            <person name="Koenen M."/>
            <person name="Bale N.J."/>
            <person name="Damste J.S.S."/>
            <person name="Kublanov I.V."/>
        </authorList>
    </citation>
    <scope>NUCLEOTIDE SEQUENCE</scope>
    <source>
        <strain evidence="10">AArc-St2</strain>
    </source>
</reference>
<keyword evidence="6" id="KW-0238">DNA-binding</keyword>
<comment type="caution">
    <text evidence="10">The sequence shown here is derived from an EMBL/GenBank/DDBJ whole genome shotgun (WGS) entry which is preliminary data.</text>
</comment>
<comment type="similarity">
    <text evidence="1">Belongs to the N(4)/N(6)-methyltransferase family. N(4) subfamily.</text>
</comment>
<dbReference type="AlphaFoldDB" id="A0AAE3FUS5"/>
<evidence type="ECO:0000256" key="3">
    <source>
        <dbReference type="ARBA" id="ARBA00022679"/>
    </source>
</evidence>
<keyword evidence="3" id="KW-0808">Transferase</keyword>
<dbReference type="GO" id="GO:0008170">
    <property type="term" value="F:N-methyltransferase activity"/>
    <property type="evidence" value="ECO:0007669"/>
    <property type="project" value="InterPro"/>
</dbReference>
<dbReference type="PRINTS" id="PR00508">
    <property type="entry name" value="S21N4MTFRASE"/>
</dbReference>
<gene>
    <name evidence="10" type="ORF">AArcSt2_02095</name>
</gene>
<dbReference type="GO" id="GO:0003677">
    <property type="term" value="F:DNA binding"/>
    <property type="evidence" value="ECO:0007669"/>
    <property type="project" value="UniProtKB-KW"/>
</dbReference>
<organism evidence="10 11">
    <name type="scientific">Natronocalculus amylovorans</name>
    <dbReference type="NCBI Taxonomy" id="2917812"/>
    <lineage>
        <taxon>Archaea</taxon>
        <taxon>Methanobacteriati</taxon>
        <taxon>Methanobacteriota</taxon>
        <taxon>Stenosarchaea group</taxon>
        <taxon>Halobacteria</taxon>
        <taxon>Halobacteriales</taxon>
        <taxon>Haloferacaceae</taxon>
        <taxon>Natronocalculus</taxon>
    </lineage>
</organism>
<dbReference type="Pfam" id="PF01555">
    <property type="entry name" value="N6_N4_Mtase"/>
    <property type="match status" value="1"/>
</dbReference>
<keyword evidence="11" id="KW-1185">Reference proteome</keyword>
<evidence type="ECO:0000256" key="5">
    <source>
        <dbReference type="ARBA" id="ARBA00022747"/>
    </source>
</evidence>
<evidence type="ECO:0000256" key="4">
    <source>
        <dbReference type="ARBA" id="ARBA00022691"/>
    </source>
</evidence>